<name>M0BR31_9EURY</name>
<comment type="caution">
    <text evidence="2">The sequence shown here is derived from an EMBL/GenBank/DDBJ whole genome shotgun (WGS) entry which is preliminary data.</text>
</comment>
<protein>
    <submittedName>
        <fullName evidence="2">Uncharacterized protein</fullName>
    </submittedName>
</protein>
<reference evidence="2 3" key="1">
    <citation type="journal article" date="2014" name="PLoS Genet.">
        <title>Phylogenetically driven sequencing of extremely halophilic archaea reveals strategies for static and dynamic osmo-response.</title>
        <authorList>
            <person name="Becker E.A."/>
            <person name="Seitzer P.M."/>
            <person name="Tritt A."/>
            <person name="Larsen D."/>
            <person name="Krusor M."/>
            <person name="Yao A.I."/>
            <person name="Wu D."/>
            <person name="Madern D."/>
            <person name="Eisen J.A."/>
            <person name="Darling A.E."/>
            <person name="Facciotti M.T."/>
        </authorList>
    </citation>
    <scope>NUCLEOTIDE SEQUENCE [LARGE SCALE GENOMIC DNA]</scope>
    <source>
        <strain evidence="2 3">JCM 14624</strain>
    </source>
</reference>
<organism evidence="2 3">
    <name type="scientific">Halovivax asiaticus JCM 14624</name>
    <dbReference type="NCBI Taxonomy" id="1227490"/>
    <lineage>
        <taxon>Archaea</taxon>
        <taxon>Methanobacteriati</taxon>
        <taxon>Methanobacteriota</taxon>
        <taxon>Stenosarchaea group</taxon>
        <taxon>Halobacteria</taxon>
        <taxon>Halobacteriales</taxon>
        <taxon>Natrialbaceae</taxon>
        <taxon>Halovivax</taxon>
    </lineage>
</organism>
<gene>
    <name evidence="2" type="ORF">C479_05008</name>
</gene>
<feature type="region of interest" description="Disordered" evidence="1">
    <location>
        <begin position="1"/>
        <end position="31"/>
    </location>
</feature>
<accession>M0BR31</accession>
<dbReference type="InterPro" id="IPR047676">
    <property type="entry name" value="FxLYD_dom"/>
</dbReference>
<dbReference type="NCBIfam" id="NF038353">
    <property type="entry name" value="FxLYD_dom"/>
    <property type="match status" value="1"/>
</dbReference>
<evidence type="ECO:0000313" key="2">
    <source>
        <dbReference type="EMBL" id="ELZ12139.1"/>
    </source>
</evidence>
<dbReference type="OrthoDB" id="214274at2157"/>
<dbReference type="AlphaFoldDB" id="M0BR31"/>
<sequence length="186" mass="18959">MPNGESSISVAESSIPDGEPSMSAGESPRPGRRRWLSVVGASIVGATFVGCLGGGGPSYESGSIPAVNGSNRTAQQQVAATASATTSTASGVSPVESLSLVEHSFVYEGGYQGSTVQGTVKNTGASQAQLVEVRTRVYDESGAQLGQYMARTGDLAGGDSWAFTVIILENPAVLDRYEITVLGVPG</sequence>
<proteinExistence type="predicted"/>
<dbReference type="STRING" id="1227490.C479_05008"/>
<evidence type="ECO:0000256" key="1">
    <source>
        <dbReference type="SAM" id="MobiDB-lite"/>
    </source>
</evidence>
<dbReference type="Proteomes" id="UP000011560">
    <property type="component" value="Unassembled WGS sequence"/>
</dbReference>
<dbReference type="EMBL" id="AOIQ01000009">
    <property type="protein sequence ID" value="ELZ12139.1"/>
    <property type="molecule type" value="Genomic_DNA"/>
</dbReference>
<dbReference type="RefSeq" id="WP_007698796.1">
    <property type="nucleotide sequence ID" value="NZ_AOIQ01000009.1"/>
</dbReference>
<keyword evidence="3" id="KW-1185">Reference proteome</keyword>
<evidence type="ECO:0000313" key="3">
    <source>
        <dbReference type="Proteomes" id="UP000011560"/>
    </source>
</evidence>
<feature type="compositionally biased region" description="Polar residues" evidence="1">
    <location>
        <begin position="1"/>
        <end position="12"/>
    </location>
</feature>